<proteinExistence type="inferred from homology"/>
<dbReference type="InterPro" id="IPR007650">
    <property type="entry name" value="Zf-FLZ_dom"/>
</dbReference>
<accession>A0A1U8LPU7</accession>
<feature type="zinc finger region" description="FLZ-type" evidence="6">
    <location>
        <begin position="90"/>
        <end position="134"/>
    </location>
</feature>
<dbReference type="OrthoDB" id="1864056at2759"/>
<dbReference type="PANTHER" id="PTHR33059">
    <property type="entry name" value="FCS-LIKE ZINC FINGER 5"/>
    <property type="match status" value="1"/>
</dbReference>
<evidence type="ECO:0000256" key="1">
    <source>
        <dbReference type="ARBA" id="ARBA00004496"/>
    </source>
</evidence>
<evidence type="ECO:0000256" key="2">
    <source>
        <dbReference type="ARBA" id="ARBA00009374"/>
    </source>
</evidence>
<keyword evidence="4" id="KW-0479">Metal-binding</keyword>
<evidence type="ECO:0000259" key="7">
    <source>
        <dbReference type="PROSITE" id="PS51795"/>
    </source>
</evidence>
<protein>
    <recommendedName>
        <fullName evidence="7">FLZ-type domain-containing protein</fullName>
    </recommendedName>
</protein>
<reference evidence="9" key="2">
    <citation type="submission" date="2025-08" db="UniProtKB">
        <authorList>
            <consortium name="RefSeq"/>
        </authorList>
    </citation>
    <scope>IDENTIFICATION</scope>
</reference>
<dbReference type="AlphaFoldDB" id="A0A1U8LPU7"/>
<gene>
    <name evidence="9" type="primary">LOC107928481</name>
</gene>
<reference evidence="8" key="1">
    <citation type="journal article" date="2020" name="Nat. Genet.">
        <title>Genomic diversifications of five Gossypium allopolyploid species and their impact on cotton improvement.</title>
        <authorList>
            <person name="Chen Z.J."/>
            <person name="Sreedasyam A."/>
            <person name="Ando A."/>
            <person name="Song Q."/>
            <person name="De Santiago L.M."/>
            <person name="Hulse-Kemp A.M."/>
            <person name="Ding M."/>
            <person name="Ye W."/>
            <person name="Kirkbride R.C."/>
            <person name="Jenkins J."/>
            <person name="Plott C."/>
            <person name="Lovell J."/>
            <person name="Lin Y.M."/>
            <person name="Vaughn R."/>
            <person name="Liu B."/>
            <person name="Simpson S."/>
            <person name="Scheffler B.E."/>
            <person name="Wen L."/>
            <person name="Saski C.A."/>
            <person name="Grover C.E."/>
            <person name="Hu G."/>
            <person name="Conover J.L."/>
            <person name="Carlson J.W."/>
            <person name="Shu S."/>
            <person name="Boston L.B."/>
            <person name="Williams M."/>
            <person name="Peterson D.G."/>
            <person name="McGee K."/>
            <person name="Jones D.C."/>
            <person name="Wendel J.F."/>
            <person name="Stelly D.M."/>
            <person name="Grimwood J."/>
            <person name="Schmutz J."/>
        </authorList>
    </citation>
    <scope>NUCLEOTIDE SEQUENCE [LARGE SCALE GENOMIC DNA]</scope>
    <source>
        <strain evidence="8">cv. TM-1</strain>
    </source>
</reference>
<keyword evidence="3" id="KW-0963">Cytoplasm</keyword>
<keyword evidence="8" id="KW-1185">Reference proteome</keyword>
<name>A0A1U8LPU7_GOSHI</name>
<comment type="similarity">
    <text evidence="2">Belongs to the FLZ family.</text>
</comment>
<dbReference type="GO" id="GO:0005737">
    <property type="term" value="C:cytoplasm"/>
    <property type="evidence" value="ECO:0007669"/>
    <property type="project" value="UniProtKB-SubCell"/>
</dbReference>
<keyword evidence="5" id="KW-0862">Zinc</keyword>
<comment type="subcellular location">
    <subcellularLocation>
        <location evidence="1">Cytoplasm</location>
    </subcellularLocation>
</comment>
<dbReference type="Pfam" id="PF04570">
    <property type="entry name" value="zf-FLZ"/>
    <property type="match status" value="1"/>
</dbReference>
<dbReference type="Proteomes" id="UP000818029">
    <property type="component" value="Chromosome A09"/>
</dbReference>
<evidence type="ECO:0000313" key="8">
    <source>
        <dbReference type="Proteomes" id="UP000818029"/>
    </source>
</evidence>
<dbReference type="PROSITE" id="PS51795">
    <property type="entry name" value="ZF_FLZ"/>
    <property type="match status" value="1"/>
</dbReference>
<organism evidence="8 9">
    <name type="scientific">Gossypium hirsutum</name>
    <name type="common">Upland cotton</name>
    <name type="synonym">Gossypium mexicanum</name>
    <dbReference type="NCBI Taxonomy" id="3635"/>
    <lineage>
        <taxon>Eukaryota</taxon>
        <taxon>Viridiplantae</taxon>
        <taxon>Streptophyta</taxon>
        <taxon>Embryophyta</taxon>
        <taxon>Tracheophyta</taxon>
        <taxon>Spermatophyta</taxon>
        <taxon>Magnoliopsida</taxon>
        <taxon>eudicotyledons</taxon>
        <taxon>Gunneridae</taxon>
        <taxon>Pentapetalae</taxon>
        <taxon>rosids</taxon>
        <taxon>malvids</taxon>
        <taxon>Malvales</taxon>
        <taxon>Malvaceae</taxon>
        <taxon>Malvoideae</taxon>
        <taxon>Gossypium</taxon>
    </lineage>
</organism>
<evidence type="ECO:0000256" key="4">
    <source>
        <dbReference type="ARBA" id="ARBA00022723"/>
    </source>
</evidence>
<feature type="domain" description="FLZ-type" evidence="7">
    <location>
        <begin position="90"/>
        <end position="134"/>
    </location>
</feature>
<sequence length="150" mass="16991">MASRRSKVIRSSSQGEIGLFNQIIAIDSPTPISNRLTPAHSAVRRAPNTVPMQQPRTAVPKKQQLPKKTIFMLGSPERRREIKKDEGFGIFFQNCSLCKKKLKPDKDIYIYGYLGAFCSIDCRDDRIALDGIDNEVVPNLPINMRPSKRF</sequence>
<evidence type="ECO:0000313" key="9">
    <source>
        <dbReference type="RefSeq" id="XP_016715209.1"/>
    </source>
</evidence>
<dbReference type="RefSeq" id="XP_016715209.1">
    <property type="nucleotide sequence ID" value="XM_016859720.2"/>
</dbReference>
<evidence type="ECO:0000256" key="3">
    <source>
        <dbReference type="ARBA" id="ARBA00022490"/>
    </source>
</evidence>
<keyword evidence="5" id="KW-0863">Zinc-finger</keyword>
<dbReference type="STRING" id="3635.A0A1U8LPU7"/>
<dbReference type="PaxDb" id="3635-A0A1U8LPU7"/>
<evidence type="ECO:0000256" key="5">
    <source>
        <dbReference type="ARBA" id="ARBA00022771"/>
    </source>
</evidence>
<dbReference type="GO" id="GO:0008270">
    <property type="term" value="F:zinc ion binding"/>
    <property type="evidence" value="ECO:0007669"/>
    <property type="project" value="UniProtKB-KW"/>
</dbReference>
<dbReference type="GeneID" id="107928481"/>
<dbReference type="PANTHER" id="PTHR33059:SF81">
    <property type="entry name" value="FLZ-TYPE DOMAIN-CONTAINING PROTEIN"/>
    <property type="match status" value="1"/>
</dbReference>
<dbReference type="KEGG" id="ghi:107928481"/>
<evidence type="ECO:0000256" key="6">
    <source>
        <dbReference type="PROSITE-ProRule" id="PRU01131"/>
    </source>
</evidence>